<proteinExistence type="predicted"/>
<dbReference type="GO" id="GO:0016301">
    <property type="term" value="F:kinase activity"/>
    <property type="evidence" value="ECO:0007669"/>
    <property type="project" value="UniProtKB-KW"/>
</dbReference>
<protein>
    <submittedName>
        <fullName evidence="1">Cytidylate kinase</fullName>
    </submittedName>
</protein>
<evidence type="ECO:0000313" key="2">
    <source>
        <dbReference type="Proteomes" id="UP000317557"/>
    </source>
</evidence>
<dbReference type="Gene3D" id="3.40.50.300">
    <property type="entry name" value="P-loop containing nucleotide triphosphate hydrolases"/>
    <property type="match status" value="1"/>
</dbReference>
<dbReference type="EMBL" id="FXTP01000016">
    <property type="protein sequence ID" value="SMO93263.1"/>
    <property type="molecule type" value="Genomic_DNA"/>
</dbReference>
<keyword evidence="2" id="KW-1185">Reference proteome</keyword>
<gene>
    <name evidence="1" type="ORF">SAMN06265219_11659</name>
</gene>
<dbReference type="AlphaFoldDB" id="A0A521FAT0"/>
<dbReference type="Pfam" id="PF13189">
    <property type="entry name" value="Cytidylate_kin2"/>
    <property type="match status" value="1"/>
</dbReference>
<keyword evidence="1" id="KW-0808">Transferase</keyword>
<evidence type="ECO:0000313" key="1">
    <source>
        <dbReference type="EMBL" id="SMO93263.1"/>
    </source>
</evidence>
<sequence>MIEDQILFWMKKNTAEKNNKYTSRKLPIITISREFGAHGAALATKLGEELGFKVWDRDLLVIISEQLGTSADYIKGLDEARRGMLEDTIFGFMHQRETNLNYLIYLVRAVRTLERIGNNVIVGRGANYICRDQKSFHIRVVCPLKTRIYRYAKKEHLSIDEATEIVLTKDMERSNFVKHNFNRNAADAFDYDLTLNSETYTIEEMAKLATRAYELKTGVMIQQDTQAIVA</sequence>
<accession>A0A521FAT0</accession>
<reference evidence="1 2" key="1">
    <citation type="submission" date="2017-05" db="EMBL/GenBank/DDBJ databases">
        <authorList>
            <person name="Varghese N."/>
            <person name="Submissions S."/>
        </authorList>
    </citation>
    <scope>NUCLEOTIDE SEQUENCE [LARGE SCALE GENOMIC DNA]</scope>
    <source>
        <strain evidence="1 2">DSM 21985</strain>
    </source>
</reference>
<keyword evidence="1" id="KW-0418">Kinase</keyword>
<dbReference type="Proteomes" id="UP000317557">
    <property type="component" value="Unassembled WGS sequence"/>
</dbReference>
<name>A0A521FAT0_9BACT</name>
<organism evidence="1 2">
    <name type="scientific">Gracilimonas mengyeensis</name>
    <dbReference type="NCBI Taxonomy" id="1302730"/>
    <lineage>
        <taxon>Bacteria</taxon>
        <taxon>Pseudomonadati</taxon>
        <taxon>Balneolota</taxon>
        <taxon>Balneolia</taxon>
        <taxon>Balneolales</taxon>
        <taxon>Balneolaceae</taxon>
        <taxon>Gracilimonas</taxon>
    </lineage>
</organism>
<dbReference type="InterPro" id="IPR027417">
    <property type="entry name" value="P-loop_NTPase"/>
</dbReference>